<organism evidence="1 2">
    <name type="scientific">Halocaridina rubra</name>
    <name type="common">Hawaiian red shrimp</name>
    <dbReference type="NCBI Taxonomy" id="373956"/>
    <lineage>
        <taxon>Eukaryota</taxon>
        <taxon>Metazoa</taxon>
        <taxon>Ecdysozoa</taxon>
        <taxon>Arthropoda</taxon>
        <taxon>Crustacea</taxon>
        <taxon>Multicrustacea</taxon>
        <taxon>Malacostraca</taxon>
        <taxon>Eumalacostraca</taxon>
        <taxon>Eucarida</taxon>
        <taxon>Decapoda</taxon>
        <taxon>Pleocyemata</taxon>
        <taxon>Caridea</taxon>
        <taxon>Atyoidea</taxon>
        <taxon>Atyidae</taxon>
        <taxon>Halocaridina</taxon>
    </lineage>
</organism>
<proteinExistence type="predicted"/>
<accession>A0AAN8XP48</accession>
<protein>
    <submittedName>
        <fullName evidence="1">Uncharacterized protein</fullName>
    </submittedName>
</protein>
<evidence type="ECO:0000313" key="2">
    <source>
        <dbReference type="Proteomes" id="UP001381693"/>
    </source>
</evidence>
<dbReference type="Proteomes" id="UP001381693">
    <property type="component" value="Unassembled WGS sequence"/>
</dbReference>
<name>A0AAN8XP48_HALRR</name>
<reference evidence="1 2" key="1">
    <citation type="submission" date="2023-11" db="EMBL/GenBank/DDBJ databases">
        <title>Halocaridina rubra genome assembly.</title>
        <authorList>
            <person name="Smith C."/>
        </authorList>
    </citation>
    <scope>NUCLEOTIDE SEQUENCE [LARGE SCALE GENOMIC DNA]</scope>
    <source>
        <strain evidence="1">EP-1</strain>
        <tissue evidence="1">Whole</tissue>
    </source>
</reference>
<dbReference type="EMBL" id="JAXCGZ010003510">
    <property type="protein sequence ID" value="KAK7083323.1"/>
    <property type="molecule type" value="Genomic_DNA"/>
</dbReference>
<evidence type="ECO:0000313" key="1">
    <source>
        <dbReference type="EMBL" id="KAK7083323.1"/>
    </source>
</evidence>
<keyword evidence="2" id="KW-1185">Reference proteome</keyword>
<dbReference type="AlphaFoldDB" id="A0AAN8XP48"/>
<sequence>MSQEALAFQMRKQSTQTIPNPNDFPRQRATINVDKTRTVPHENCHLTACDIPEKVGV</sequence>
<feature type="non-terminal residue" evidence="1">
    <location>
        <position position="57"/>
    </location>
</feature>
<comment type="caution">
    <text evidence="1">The sequence shown here is derived from an EMBL/GenBank/DDBJ whole genome shotgun (WGS) entry which is preliminary data.</text>
</comment>
<gene>
    <name evidence="1" type="ORF">SK128_007422</name>
</gene>